<evidence type="ECO:0000259" key="2">
    <source>
        <dbReference type="PROSITE" id="PS50056"/>
    </source>
</evidence>
<dbReference type="PROSITE" id="PS50056">
    <property type="entry name" value="TYR_PHOSPHATASE_2"/>
    <property type="match status" value="1"/>
</dbReference>
<dbReference type="RefSeq" id="WP_321398678.1">
    <property type="nucleotide sequence ID" value="NZ_CP139487.1"/>
</dbReference>
<sequence length="218" mass="24746">MKTFILSLLILSTNAFALEGLSIPNSFQVDRHGHVFRGKEPKSAVEELAHFGISDVIIYKNEVKDEVQKEILALNSLGINAYHIPFRWKEYESMELACEQTVEALNLIYRIKAKGGRVFFHCTAGEDRTGMLAGLYRMLEERIPGKVAFQYEMCARGYSDGNGRKPPLVTGAIQKELTPLFITLAQKIENREWKLGHIPKRSCQGLVVYPTKLQCRNK</sequence>
<dbReference type="InterPro" id="IPR026893">
    <property type="entry name" value="Tyr/Ser_Pase_IphP-type"/>
</dbReference>
<dbReference type="InterPro" id="IPR000387">
    <property type="entry name" value="Tyr_Pase_dom"/>
</dbReference>
<dbReference type="PROSITE" id="PS00383">
    <property type="entry name" value="TYR_PHOSPHATASE_1"/>
    <property type="match status" value="1"/>
</dbReference>
<dbReference type="GO" id="GO:0004721">
    <property type="term" value="F:phosphoprotein phosphatase activity"/>
    <property type="evidence" value="ECO:0007669"/>
    <property type="project" value="InterPro"/>
</dbReference>
<protein>
    <submittedName>
        <fullName evidence="3">Tyrosine-protein phosphatase</fullName>
    </submittedName>
</protein>
<dbReference type="AlphaFoldDB" id="A0AAX4HSZ8"/>
<dbReference type="InterPro" id="IPR016130">
    <property type="entry name" value="Tyr_Pase_AS"/>
</dbReference>
<dbReference type="KEGG" id="psti:SOO65_06815"/>
<dbReference type="EMBL" id="CP139487">
    <property type="protein sequence ID" value="WPU66454.1"/>
    <property type="molecule type" value="Genomic_DNA"/>
</dbReference>
<gene>
    <name evidence="3" type="ORF">SOO65_06815</name>
</gene>
<evidence type="ECO:0000313" key="3">
    <source>
        <dbReference type="EMBL" id="WPU66454.1"/>
    </source>
</evidence>
<dbReference type="Pfam" id="PF13350">
    <property type="entry name" value="Y_phosphatase3"/>
    <property type="match status" value="1"/>
</dbReference>
<feature type="chain" id="PRO_5043679777" evidence="1">
    <location>
        <begin position="18"/>
        <end position="218"/>
    </location>
</feature>
<proteinExistence type="predicted"/>
<dbReference type="SUPFAM" id="SSF52799">
    <property type="entry name" value="(Phosphotyrosine protein) phosphatases II"/>
    <property type="match status" value="1"/>
</dbReference>
<reference evidence="3 4" key="1">
    <citation type="submission" date="2023-11" db="EMBL/GenBank/DDBJ databases">
        <title>Peredibacter starrii A3.12.</title>
        <authorList>
            <person name="Mitchell R.J."/>
        </authorList>
    </citation>
    <scope>NUCLEOTIDE SEQUENCE [LARGE SCALE GENOMIC DNA]</scope>
    <source>
        <strain evidence="3 4">A3.12</strain>
    </source>
</reference>
<accession>A0AAX4HSZ8</accession>
<keyword evidence="1" id="KW-0732">Signal</keyword>
<organism evidence="3 4">
    <name type="scientific">Peredibacter starrii</name>
    <dbReference type="NCBI Taxonomy" id="28202"/>
    <lineage>
        <taxon>Bacteria</taxon>
        <taxon>Pseudomonadati</taxon>
        <taxon>Bdellovibrionota</taxon>
        <taxon>Bacteriovoracia</taxon>
        <taxon>Bacteriovoracales</taxon>
        <taxon>Bacteriovoracaceae</taxon>
        <taxon>Peredibacter</taxon>
    </lineage>
</organism>
<evidence type="ECO:0000313" key="4">
    <source>
        <dbReference type="Proteomes" id="UP001324634"/>
    </source>
</evidence>
<name>A0AAX4HSZ8_9BACT</name>
<evidence type="ECO:0000256" key="1">
    <source>
        <dbReference type="SAM" id="SignalP"/>
    </source>
</evidence>
<feature type="domain" description="Tyrosine specific protein phosphatases" evidence="2">
    <location>
        <begin position="99"/>
        <end position="143"/>
    </location>
</feature>
<feature type="signal peptide" evidence="1">
    <location>
        <begin position="1"/>
        <end position="17"/>
    </location>
</feature>
<dbReference type="Gene3D" id="3.90.190.10">
    <property type="entry name" value="Protein tyrosine phosphatase superfamily"/>
    <property type="match status" value="1"/>
</dbReference>
<dbReference type="InterPro" id="IPR029021">
    <property type="entry name" value="Prot-tyrosine_phosphatase-like"/>
</dbReference>
<keyword evidence="4" id="KW-1185">Reference proteome</keyword>
<dbReference type="Proteomes" id="UP001324634">
    <property type="component" value="Chromosome"/>
</dbReference>